<dbReference type="InterPro" id="IPR036817">
    <property type="entry name" value="Transthyretin/HIU_hydrolase_sf"/>
</dbReference>
<dbReference type="Gene3D" id="2.60.40.180">
    <property type="entry name" value="Transthyretin/hydroxyisourate hydrolase domain"/>
    <property type="match status" value="1"/>
</dbReference>
<dbReference type="SUPFAM" id="SSF49472">
    <property type="entry name" value="Transthyretin (synonym: prealbumin)"/>
    <property type="match status" value="1"/>
</dbReference>
<keyword evidence="4" id="KW-1185">Reference proteome</keyword>
<dbReference type="PANTHER" id="PTHR10395:SF7">
    <property type="entry name" value="5-HYDROXYISOURATE HYDROLASE"/>
    <property type="match status" value="1"/>
</dbReference>
<dbReference type="Pfam" id="PF00576">
    <property type="entry name" value="Transthyretin"/>
    <property type="match status" value="1"/>
</dbReference>
<gene>
    <name evidence="3" type="ORF">LTR09_012051</name>
</gene>
<organism evidence="3 4">
    <name type="scientific">Extremus antarcticus</name>
    <dbReference type="NCBI Taxonomy" id="702011"/>
    <lineage>
        <taxon>Eukaryota</taxon>
        <taxon>Fungi</taxon>
        <taxon>Dikarya</taxon>
        <taxon>Ascomycota</taxon>
        <taxon>Pezizomycotina</taxon>
        <taxon>Dothideomycetes</taxon>
        <taxon>Dothideomycetidae</taxon>
        <taxon>Mycosphaerellales</taxon>
        <taxon>Extremaceae</taxon>
        <taxon>Extremus</taxon>
    </lineage>
</organism>
<proteinExistence type="predicted"/>
<name>A0AAJ0DAR9_9PEZI</name>
<evidence type="ECO:0000313" key="3">
    <source>
        <dbReference type="EMBL" id="KAK3046467.1"/>
    </source>
</evidence>
<evidence type="ECO:0000259" key="2">
    <source>
        <dbReference type="Pfam" id="PF00576"/>
    </source>
</evidence>
<feature type="domain" description="Transthyretin/hydroxyisourate hydrolase" evidence="2">
    <location>
        <begin position="35"/>
        <end position="152"/>
    </location>
</feature>
<dbReference type="InterPro" id="IPR023416">
    <property type="entry name" value="Transthyretin/HIU_hydrolase_d"/>
</dbReference>
<comment type="caution">
    <text evidence="3">The sequence shown here is derived from an EMBL/GenBank/DDBJ whole genome shotgun (WGS) entry which is preliminary data.</text>
</comment>
<reference evidence="3" key="1">
    <citation type="submission" date="2023-04" db="EMBL/GenBank/DDBJ databases">
        <title>Black Yeasts Isolated from many extreme environments.</title>
        <authorList>
            <person name="Coleine C."/>
            <person name="Stajich J.E."/>
            <person name="Selbmann L."/>
        </authorList>
    </citation>
    <scope>NUCLEOTIDE SEQUENCE</scope>
    <source>
        <strain evidence="3">CCFEE 5312</strain>
    </source>
</reference>
<dbReference type="AlphaFoldDB" id="A0AAJ0DAR9"/>
<dbReference type="PANTHER" id="PTHR10395">
    <property type="entry name" value="URICASE AND TRANSTHYRETIN-RELATED"/>
    <property type="match status" value="1"/>
</dbReference>
<dbReference type="GO" id="GO:0006144">
    <property type="term" value="P:purine nucleobase metabolic process"/>
    <property type="evidence" value="ECO:0007669"/>
    <property type="project" value="TreeGrafter"/>
</dbReference>
<dbReference type="Proteomes" id="UP001271007">
    <property type="component" value="Unassembled WGS sequence"/>
</dbReference>
<feature type="compositionally biased region" description="Low complexity" evidence="1">
    <location>
        <begin position="7"/>
        <end position="17"/>
    </location>
</feature>
<accession>A0AAJ0DAR9</accession>
<sequence>MAPPPNLNLTPPANTATQSSPNSTAPATTASDLLITTHVLDTTTSRPAVNLKCILKAMGGPSWEASTDDNGHITDWIPASGGTLKNFVDDWKANGAADSIAAFQLQFLTADYFGRDNTLYLGVQITIMAKKEEGHYHLPLLLGPNSYRTYRGA</sequence>
<evidence type="ECO:0000313" key="4">
    <source>
        <dbReference type="Proteomes" id="UP001271007"/>
    </source>
</evidence>
<dbReference type="EMBL" id="JAWDJX010000091">
    <property type="protein sequence ID" value="KAK3046467.1"/>
    <property type="molecule type" value="Genomic_DNA"/>
</dbReference>
<feature type="compositionally biased region" description="Polar residues" evidence="1">
    <location>
        <begin position="18"/>
        <end position="27"/>
    </location>
</feature>
<evidence type="ECO:0000256" key="1">
    <source>
        <dbReference type="SAM" id="MobiDB-lite"/>
    </source>
</evidence>
<feature type="region of interest" description="Disordered" evidence="1">
    <location>
        <begin position="1"/>
        <end position="27"/>
    </location>
</feature>
<protein>
    <recommendedName>
        <fullName evidence="2">Transthyretin/hydroxyisourate hydrolase domain-containing protein</fullName>
    </recommendedName>
</protein>